<name>A0A2A4ZAE6_9PROT</name>
<dbReference type="EMBL" id="NVUS01000001">
    <property type="protein sequence ID" value="PCJ03760.1"/>
    <property type="molecule type" value="Genomic_DNA"/>
</dbReference>
<comment type="similarity">
    <text evidence="4">Belongs to the trans-sulfuration enzymes family.</text>
</comment>
<dbReference type="GO" id="GO:0005737">
    <property type="term" value="C:cytoplasm"/>
    <property type="evidence" value="ECO:0007669"/>
    <property type="project" value="TreeGrafter"/>
</dbReference>
<dbReference type="InterPro" id="IPR000277">
    <property type="entry name" value="Cys/Met-Metab_PyrdxlP-dep_enz"/>
</dbReference>
<dbReference type="PIRSF" id="PIRSF001434">
    <property type="entry name" value="CGS"/>
    <property type="match status" value="1"/>
</dbReference>
<accession>A0A2A4ZAE6</accession>
<gene>
    <name evidence="5" type="ORF">COB13_00555</name>
</gene>
<comment type="caution">
    <text evidence="5">The sequence shown here is derived from an EMBL/GenBank/DDBJ whole genome shotgun (WGS) entry which is preliminary data.</text>
</comment>
<reference key="1">
    <citation type="submission" date="2017-08" db="EMBL/GenBank/DDBJ databases">
        <title>A dynamic microbial community with high functional redundancy inhabits the cold, oxic subseafloor aquifer.</title>
        <authorList>
            <person name="Tully B.J."/>
            <person name="Wheat C.G."/>
            <person name="Glazer B.T."/>
            <person name="Huber J.A."/>
        </authorList>
    </citation>
    <scope>NUCLEOTIDE SEQUENCE [LARGE SCALE GENOMIC DNA]</scope>
</reference>
<dbReference type="GO" id="GO:0016846">
    <property type="term" value="F:carbon-sulfur lyase activity"/>
    <property type="evidence" value="ECO:0007669"/>
    <property type="project" value="TreeGrafter"/>
</dbReference>
<evidence type="ECO:0000256" key="4">
    <source>
        <dbReference type="RuleBase" id="RU362118"/>
    </source>
</evidence>
<comment type="cofactor">
    <cofactor evidence="1 4">
        <name>pyridoxal 5'-phosphate</name>
        <dbReference type="ChEBI" id="CHEBI:597326"/>
    </cofactor>
</comment>
<evidence type="ECO:0008006" key="6">
    <source>
        <dbReference type="Google" id="ProtNLM"/>
    </source>
</evidence>
<dbReference type="Gene3D" id="3.40.640.10">
    <property type="entry name" value="Type I PLP-dependent aspartate aminotransferase-like (Major domain)"/>
    <property type="match status" value="1"/>
</dbReference>
<sequence length="388" mass="42078">MSVEPTDKKISIATILTAAYADGAGSVTPPIVQTSLFTFEDFDAFEDRATGRTNQPIYSRIQNPTVSAFENMMAKIESGDTAVAFASGMAAISSSILAFIKPGDKLVSIENVYPDSFRFFEHILKPMGIEVAYHPIAAFENDPTLLDGAAMAYLESPNSMVFETVDLAKVAAHAKVNNCTTLIDNSWATPIFQRPIELGIDIVIHSASKYISGHSDTVAGVVISSDQVITRIREHSLTLLGGKLAPFEAFLLLRGLRTLNIRMMAHQASANIFIERLERTENIIKINSPKAGSVPGLSGRAGLFSVELDPKVDVRSLCNHLKIFKLGVSWGGFESLIVPTKITLAQAGEKNSLQEFNVSANLVRLSIGLEDVEDLWADFNSALSQSIV</sequence>
<dbReference type="NCBIfam" id="NF004627">
    <property type="entry name" value="PRK05968.1"/>
    <property type="match status" value="1"/>
</dbReference>
<dbReference type="AlphaFoldDB" id="A0A2A4ZAE6"/>
<evidence type="ECO:0000256" key="3">
    <source>
        <dbReference type="PIRSR" id="PIRSR001434-2"/>
    </source>
</evidence>
<dbReference type="FunFam" id="3.40.640.10:FF:000046">
    <property type="entry name" value="Cystathionine gamma-lyase"/>
    <property type="match status" value="1"/>
</dbReference>
<dbReference type="Pfam" id="PF01053">
    <property type="entry name" value="Cys_Met_Meta_PP"/>
    <property type="match status" value="1"/>
</dbReference>
<dbReference type="InterPro" id="IPR015422">
    <property type="entry name" value="PyrdxlP-dep_Trfase_small"/>
</dbReference>
<dbReference type="GO" id="GO:0030170">
    <property type="term" value="F:pyridoxal phosphate binding"/>
    <property type="evidence" value="ECO:0007669"/>
    <property type="project" value="InterPro"/>
</dbReference>
<dbReference type="GO" id="GO:0019346">
    <property type="term" value="P:transsulfuration"/>
    <property type="evidence" value="ECO:0007669"/>
    <property type="project" value="InterPro"/>
</dbReference>
<keyword evidence="2 3" id="KW-0663">Pyridoxal phosphate</keyword>
<proteinExistence type="inferred from homology"/>
<dbReference type="PANTHER" id="PTHR11808:SF80">
    <property type="entry name" value="CYSTATHIONINE GAMMA-LYASE"/>
    <property type="match status" value="1"/>
</dbReference>
<evidence type="ECO:0000256" key="2">
    <source>
        <dbReference type="ARBA" id="ARBA00022898"/>
    </source>
</evidence>
<feature type="modified residue" description="N6-(pyridoxal phosphate)lysine" evidence="3">
    <location>
        <position position="209"/>
    </location>
</feature>
<dbReference type="PANTHER" id="PTHR11808">
    <property type="entry name" value="TRANS-SULFURATION ENZYME FAMILY MEMBER"/>
    <property type="match status" value="1"/>
</dbReference>
<dbReference type="SUPFAM" id="SSF53383">
    <property type="entry name" value="PLP-dependent transferases"/>
    <property type="match status" value="1"/>
</dbReference>
<dbReference type="InterPro" id="IPR015424">
    <property type="entry name" value="PyrdxlP-dep_Trfase"/>
</dbReference>
<dbReference type="InterPro" id="IPR015421">
    <property type="entry name" value="PyrdxlP-dep_Trfase_major"/>
</dbReference>
<organism evidence="5">
    <name type="scientific">OCS116 cluster bacterium</name>
    <dbReference type="NCBI Taxonomy" id="2030921"/>
    <lineage>
        <taxon>Bacteria</taxon>
        <taxon>Pseudomonadati</taxon>
        <taxon>Pseudomonadota</taxon>
        <taxon>Alphaproteobacteria</taxon>
        <taxon>OCS116 cluster</taxon>
    </lineage>
</organism>
<evidence type="ECO:0000256" key="1">
    <source>
        <dbReference type="ARBA" id="ARBA00001933"/>
    </source>
</evidence>
<protein>
    <recommendedName>
        <fullName evidence="6">Cystathionine beta-lyase</fullName>
    </recommendedName>
</protein>
<dbReference type="Gene3D" id="3.90.1150.10">
    <property type="entry name" value="Aspartate Aminotransferase, domain 1"/>
    <property type="match status" value="1"/>
</dbReference>
<evidence type="ECO:0000313" key="5">
    <source>
        <dbReference type="EMBL" id="PCJ03760.1"/>
    </source>
</evidence>
<reference evidence="5" key="2">
    <citation type="journal article" date="2018" name="ISME J.">
        <title>A dynamic microbial community with high functional redundancy inhabits the cold, oxic subseafloor aquifer.</title>
        <authorList>
            <person name="Tully B.J."/>
            <person name="Wheat C.G."/>
            <person name="Glazer B.T."/>
            <person name="Huber J.A."/>
        </authorList>
    </citation>
    <scope>NUCLEOTIDE SEQUENCE</scope>
    <source>
        <strain evidence="5">NORP83</strain>
    </source>
</reference>